<proteinExistence type="predicted"/>
<dbReference type="AlphaFoldDB" id="A0A0B5EWE3"/>
<organism evidence="1 2">
    <name type="scientific">Streptomyces albus (strain ATCC 21838 / DSM 41398 / FERM P-419 / JCM 4703 / NBRC 107858)</name>
    <dbReference type="NCBI Taxonomy" id="1081613"/>
    <lineage>
        <taxon>Bacteria</taxon>
        <taxon>Bacillati</taxon>
        <taxon>Actinomycetota</taxon>
        <taxon>Actinomycetes</taxon>
        <taxon>Kitasatosporales</taxon>
        <taxon>Streptomycetaceae</taxon>
        <taxon>Streptomyces</taxon>
    </lineage>
</organism>
<reference evidence="1 2" key="1">
    <citation type="submission" date="2015-01" db="EMBL/GenBank/DDBJ databases">
        <title>Enhanced salinomycin production by adjusting the supply of polyketide extender units in Streptomyce albus DSM 41398.</title>
        <authorList>
            <person name="Lu C."/>
        </authorList>
    </citation>
    <scope>NUCLEOTIDE SEQUENCE [LARGE SCALE GENOMIC DNA]</scope>
    <source>
        <strain evidence="2">ATCC 21838 / DSM 41398 / FERM P-419 / JCM 4703 / NBRC 107858</strain>
    </source>
</reference>
<keyword evidence="2" id="KW-1185">Reference proteome</keyword>
<evidence type="ECO:0000313" key="1">
    <source>
        <dbReference type="EMBL" id="AJE83006.1"/>
    </source>
</evidence>
<sequence>MKNFTNILGEVFPGGSQGPRGRAQTIPELLRRSITRK</sequence>
<name>A0A0B5EWE3_STRA4</name>
<accession>A0A0B5EWE3</accession>
<protein>
    <submittedName>
        <fullName evidence="1">Uncharacterized protein</fullName>
    </submittedName>
</protein>
<evidence type="ECO:0000313" key="2">
    <source>
        <dbReference type="Proteomes" id="UP000031523"/>
    </source>
</evidence>
<dbReference type="EMBL" id="CP010519">
    <property type="protein sequence ID" value="AJE83006.1"/>
    <property type="molecule type" value="Genomic_DNA"/>
</dbReference>
<dbReference type="Proteomes" id="UP000031523">
    <property type="component" value="Chromosome"/>
</dbReference>
<gene>
    <name evidence="1" type="ORF">SLNWT_2630</name>
</gene>
<dbReference type="KEGG" id="sals:SLNWT_2630"/>